<organism evidence="2 3">
    <name type="scientific">Ruminococcus flavefaciens</name>
    <dbReference type="NCBI Taxonomy" id="1265"/>
    <lineage>
        <taxon>Bacteria</taxon>
        <taxon>Bacillati</taxon>
        <taxon>Bacillota</taxon>
        <taxon>Clostridia</taxon>
        <taxon>Eubacteriales</taxon>
        <taxon>Oscillospiraceae</taxon>
        <taxon>Ruminococcus</taxon>
    </lineage>
</organism>
<dbReference type="OrthoDB" id="9923446at2"/>
<proteinExistence type="predicted"/>
<evidence type="ECO:0000256" key="1">
    <source>
        <dbReference type="SAM" id="Phobius"/>
    </source>
</evidence>
<sequence length="71" mass="7909">MFAAFLITVAVVVVFVVVGLVLESLNIDHERLKNAVLYIIILAGAVLIYYMVGKFLISDLNSCLPFEGRRH</sequence>
<protein>
    <submittedName>
        <fullName evidence="2">Uncharacterized protein</fullName>
    </submittedName>
</protein>
<feature type="transmembrane region" description="Helical" evidence="1">
    <location>
        <begin position="35"/>
        <end position="52"/>
    </location>
</feature>
<keyword evidence="1" id="KW-0472">Membrane</keyword>
<dbReference type="RefSeq" id="WP_074717332.1">
    <property type="nucleotide sequence ID" value="NZ_FNWV01000007.1"/>
</dbReference>
<gene>
    <name evidence="2" type="ORF">SAMN02910265_02203</name>
</gene>
<keyword evidence="1" id="KW-1133">Transmembrane helix</keyword>
<keyword evidence="1" id="KW-0812">Transmembrane</keyword>
<name>A0A1H6K3C3_RUMFL</name>
<dbReference type="Proteomes" id="UP000183190">
    <property type="component" value="Unassembled WGS sequence"/>
</dbReference>
<accession>A0A1H6K3C3</accession>
<evidence type="ECO:0000313" key="2">
    <source>
        <dbReference type="EMBL" id="SEH69778.1"/>
    </source>
</evidence>
<dbReference type="AlphaFoldDB" id="A0A1H6K3C3"/>
<evidence type="ECO:0000313" key="3">
    <source>
        <dbReference type="Proteomes" id="UP000183190"/>
    </source>
</evidence>
<dbReference type="EMBL" id="FNWV01000007">
    <property type="protein sequence ID" value="SEH69778.1"/>
    <property type="molecule type" value="Genomic_DNA"/>
</dbReference>
<reference evidence="2 3" key="1">
    <citation type="submission" date="2016-10" db="EMBL/GenBank/DDBJ databases">
        <authorList>
            <person name="de Groot N.N."/>
        </authorList>
    </citation>
    <scope>NUCLEOTIDE SEQUENCE [LARGE SCALE GENOMIC DNA]</scope>
    <source>
        <strain evidence="2 3">YAD2003</strain>
    </source>
</reference>